<evidence type="ECO:0000256" key="8">
    <source>
        <dbReference type="SAM" id="Phobius"/>
    </source>
</evidence>
<keyword evidence="11" id="KW-1185">Reference proteome</keyword>
<feature type="transmembrane region" description="Helical" evidence="8">
    <location>
        <begin position="277"/>
        <end position="301"/>
    </location>
</feature>
<keyword evidence="8" id="KW-0812">Transmembrane</keyword>
<dbReference type="Gene3D" id="2.60.40.10">
    <property type="entry name" value="Immunoglobulins"/>
    <property type="match status" value="2"/>
</dbReference>
<reference evidence="10" key="1">
    <citation type="submission" date="2025-08" db="UniProtKB">
        <authorList>
            <consortium name="Ensembl"/>
        </authorList>
    </citation>
    <scope>IDENTIFICATION</scope>
</reference>
<dbReference type="InterPro" id="IPR013106">
    <property type="entry name" value="Ig_V-set"/>
</dbReference>
<dbReference type="SMART" id="SM00406">
    <property type="entry name" value="IGv"/>
    <property type="match status" value="2"/>
</dbReference>
<dbReference type="InterPro" id="IPR052051">
    <property type="entry name" value="TCR_complex_component"/>
</dbReference>
<sequence>MSLLHSCSLTVQCLDLHHLTFTNTASPPPFLLPLSALLSRNDLKSSSSLHQKHACFNFGETVTLECSYEEHNSRQIFWYKQILGRKLEIISSFFLFSKAVTFFGEFKNNSRFRLEKENQTHHLKIFKLQFSDSAIYHCISSDSHSLTFLEGYSVHVKNPSSHIQTSVDQSSSENIHPGDSVTLNCTVHTGSCDGEHRVYWFKDSEDSHPGLIYTHGGRNDQCEKTKNTQTHSCVYNLHMKNLTESHSGIYYCAVVSCGHILFGNGTKLDLSAPQNSVILYTLVGLLTIMSVFTIFLLFLLWKINKRNNCTSKEERSPAAPLRSSEAENKDTENLHYAAINVKRSKRSRRQKNDLNIDCVYSGVRQQN</sequence>
<dbReference type="STRING" id="30732.ENSOMEP00000016427"/>
<name>A0A3B3CES6_ORYME</name>
<dbReference type="InterPro" id="IPR007110">
    <property type="entry name" value="Ig-like_dom"/>
</dbReference>
<dbReference type="Proteomes" id="UP000261560">
    <property type="component" value="Unplaced"/>
</dbReference>
<dbReference type="Pfam" id="PF07686">
    <property type="entry name" value="V-set"/>
    <property type="match status" value="2"/>
</dbReference>
<keyword evidence="6" id="KW-1015">Disulfide bond</keyword>
<proteinExistence type="predicted"/>
<evidence type="ECO:0000256" key="6">
    <source>
        <dbReference type="ARBA" id="ARBA00023157"/>
    </source>
</evidence>
<keyword evidence="4" id="KW-0391">Immunity</keyword>
<dbReference type="GeneTree" id="ENSGT00950000182968"/>
<dbReference type="AlphaFoldDB" id="A0A3B3CES6"/>
<dbReference type="GO" id="GO:0005886">
    <property type="term" value="C:plasma membrane"/>
    <property type="evidence" value="ECO:0007669"/>
    <property type="project" value="UniProtKB-SubCell"/>
</dbReference>
<dbReference type="InterPro" id="IPR013783">
    <property type="entry name" value="Ig-like_fold"/>
</dbReference>
<dbReference type="PANTHER" id="PTHR19433:SF127">
    <property type="entry name" value="NITR9"/>
    <property type="match status" value="1"/>
</dbReference>
<dbReference type="InterPro" id="IPR003599">
    <property type="entry name" value="Ig_sub"/>
</dbReference>
<protein>
    <submittedName>
        <fullName evidence="10">Uncharacterized LOC112139544</fullName>
    </submittedName>
</protein>
<feature type="domain" description="Ig-like" evidence="9">
    <location>
        <begin position="159"/>
        <end position="254"/>
    </location>
</feature>
<evidence type="ECO:0000256" key="5">
    <source>
        <dbReference type="ARBA" id="ARBA00023136"/>
    </source>
</evidence>
<keyword evidence="8" id="KW-1133">Transmembrane helix</keyword>
<dbReference type="GO" id="GO:0009617">
    <property type="term" value="P:response to bacterium"/>
    <property type="evidence" value="ECO:0007669"/>
    <property type="project" value="TreeGrafter"/>
</dbReference>
<comment type="subcellular location">
    <subcellularLocation>
        <location evidence="1">Cell membrane</location>
    </subcellularLocation>
</comment>
<dbReference type="PROSITE" id="PS50835">
    <property type="entry name" value="IG_LIKE"/>
    <property type="match status" value="2"/>
</dbReference>
<evidence type="ECO:0000313" key="11">
    <source>
        <dbReference type="Proteomes" id="UP000261560"/>
    </source>
</evidence>
<evidence type="ECO:0000313" key="10">
    <source>
        <dbReference type="Ensembl" id="ENSOMEP00000016427.1"/>
    </source>
</evidence>
<dbReference type="InterPro" id="IPR003598">
    <property type="entry name" value="Ig_sub2"/>
</dbReference>
<evidence type="ECO:0000256" key="7">
    <source>
        <dbReference type="ARBA" id="ARBA00023180"/>
    </source>
</evidence>
<evidence type="ECO:0000256" key="2">
    <source>
        <dbReference type="ARBA" id="ARBA00022475"/>
    </source>
</evidence>
<keyword evidence="7" id="KW-0325">Glycoprotein</keyword>
<dbReference type="InterPro" id="IPR036179">
    <property type="entry name" value="Ig-like_dom_sf"/>
</dbReference>
<evidence type="ECO:0000256" key="1">
    <source>
        <dbReference type="ARBA" id="ARBA00004236"/>
    </source>
</evidence>
<keyword evidence="5 8" id="KW-0472">Membrane</keyword>
<keyword evidence="2" id="KW-1003">Cell membrane</keyword>
<evidence type="ECO:0000259" key="9">
    <source>
        <dbReference type="PROSITE" id="PS50835"/>
    </source>
</evidence>
<dbReference type="Ensembl" id="ENSOMET00000024899.1">
    <property type="protein sequence ID" value="ENSOMEP00000016427.1"/>
    <property type="gene ID" value="ENSOMEG00000018123.1"/>
</dbReference>
<dbReference type="SMART" id="SM00409">
    <property type="entry name" value="IG"/>
    <property type="match status" value="2"/>
</dbReference>
<reference evidence="10" key="2">
    <citation type="submission" date="2025-09" db="UniProtKB">
        <authorList>
            <consortium name="Ensembl"/>
        </authorList>
    </citation>
    <scope>IDENTIFICATION</scope>
</reference>
<feature type="domain" description="Ig-like" evidence="9">
    <location>
        <begin position="33"/>
        <end position="149"/>
    </location>
</feature>
<accession>A0A3B3CES6</accession>
<dbReference type="PaxDb" id="30732-ENSOMEP00000016427"/>
<dbReference type="GO" id="GO:0002376">
    <property type="term" value="P:immune system process"/>
    <property type="evidence" value="ECO:0007669"/>
    <property type="project" value="UniProtKB-KW"/>
</dbReference>
<dbReference type="PANTHER" id="PTHR19433">
    <property type="entry name" value="T-CELL RECEPTOR ALPHA CHAIN V REGION-RELATED"/>
    <property type="match status" value="1"/>
</dbReference>
<dbReference type="SUPFAM" id="SSF48726">
    <property type="entry name" value="Immunoglobulin"/>
    <property type="match status" value="2"/>
</dbReference>
<dbReference type="SMART" id="SM00408">
    <property type="entry name" value="IGc2"/>
    <property type="match status" value="2"/>
</dbReference>
<keyword evidence="3" id="KW-0732">Signal</keyword>
<evidence type="ECO:0000256" key="3">
    <source>
        <dbReference type="ARBA" id="ARBA00022729"/>
    </source>
</evidence>
<evidence type="ECO:0000256" key="4">
    <source>
        <dbReference type="ARBA" id="ARBA00022859"/>
    </source>
</evidence>
<organism evidence="10 11">
    <name type="scientific">Oryzias melastigma</name>
    <name type="common">Marine medaka</name>
    <dbReference type="NCBI Taxonomy" id="30732"/>
    <lineage>
        <taxon>Eukaryota</taxon>
        <taxon>Metazoa</taxon>
        <taxon>Chordata</taxon>
        <taxon>Craniata</taxon>
        <taxon>Vertebrata</taxon>
        <taxon>Euteleostomi</taxon>
        <taxon>Actinopterygii</taxon>
        <taxon>Neopterygii</taxon>
        <taxon>Teleostei</taxon>
        <taxon>Neoteleostei</taxon>
        <taxon>Acanthomorphata</taxon>
        <taxon>Ovalentaria</taxon>
        <taxon>Atherinomorphae</taxon>
        <taxon>Beloniformes</taxon>
        <taxon>Adrianichthyidae</taxon>
        <taxon>Oryziinae</taxon>
        <taxon>Oryzias</taxon>
    </lineage>
</organism>